<evidence type="ECO:0000256" key="2">
    <source>
        <dbReference type="ARBA" id="ARBA00022946"/>
    </source>
</evidence>
<dbReference type="PANTHER" id="PTHR28595:SF1">
    <property type="entry name" value="LARGE RIBOSOMAL SUBUNIT PROTEIN ML54"/>
    <property type="match status" value="1"/>
</dbReference>
<dbReference type="Proteomes" id="UP000256601">
    <property type="component" value="Unassembled WGS sequence"/>
</dbReference>
<evidence type="ECO:0000313" key="8">
    <source>
        <dbReference type="EMBL" id="AOW07349.1"/>
    </source>
</evidence>
<organism evidence="8 10">
    <name type="scientific">Yarrowia lipolytica</name>
    <name type="common">Candida lipolytica</name>
    <dbReference type="NCBI Taxonomy" id="4952"/>
    <lineage>
        <taxon>Eukaryota</taxon>
        <taxon>Fungi</taxon>
        <taxon>Dikarya</taxon>
        <taxon>Ascomycota</taxon>
        <taxon>Saccharomycotina</taxon>
        <taxon>Dipodascomycetes</taxon>
        <taxon>Dipodascales</taxon>
        <taxon>Dipodascales incertae sedis</taxon>
        <taxon>Yarrowia</taxon>
    </lineage>
</organism>
<protein>
    <recommendedName>
        <fullName evidence="7">Large ribosomal subunit protein mL54</fullName>
    </recommendedName>
</protein>
<dbReference type="GO" id="GO:0003735">
    <property type="term" value="F:structural constituent of ribosome"/>
    <property type="evidence" value="ECO:0007669"/>
    <property type="project" value="EnsemblFungi"/>
</dbReference>
<comment type="subcellular location">
    <subcellularLocation>
        <location evidence="1">Mitochondrion</location>
    </subcellularLocation>
</comment>
<dbReference type="KEGG" id="yli:2908667"/>
<dbReference type="GeneID" id="2908667"/>
<sequence>MLRLLTRSRATPLRVISRAYSTPSQPKVPSSVAAGTVLKGCNVRKNGQDPVALEDSEYPQWLWDILDPAAQKAKLAADPVRAARKAQKARAKAIMQENNFVSKMNK</sequence>
<dbReference type="PANTHER" id="PTHR28595">
    <property type="entry name" value="39S RIBOSOMAL PROTEIN L54, MITOCHONDRIAL"/>
    <property type="match status" value="1"/>
</dbReference>
<evidence type="ECO:0000313" key="10">
    <source>
        <dbReference type="Proteomes" id="UP000182444"/>
    </source>
</evidence>
<dbReference type="RefSeq" id="XP_505565.1">
    <property type="nucleotide sequence ID" value="XM_505565.1"/>
</dbReference>
<dbReference type="VEuPathDB" id="FungiDB:YALI1_F24126g"/>
<comment type="similarity">
    <text evidence="6">Belongs to the mitochondrion-specific ribosomal protein mL54 family.</text>
</comment>
<evidence type="ECO:0000256" key="5">
    <source>
        <dbReference type="ARBA" id="ARBA00023274"/>
    </source>
</evidence>
<keyword evidence="3 9" id="KW-0689">Ribosomal protein</keyword>
<dbReference type="Proteomes" id="UP000182444">
    <property type="component" value="Chromosome 1F"/>
</dbReference>
<dbReference type="VEuPathDB" id="FungiDB:YALI0_F18150g"/>
<dbReference type="EMBL" id="KZ859078">
    <property type="protein sequence ID" value="RDW23543.1"/>
    <property type="molecule type" value="Genomic_DNA"/>
</dbReference>
<dbReference type="InterPro" id="IPR013870">
    <property type="entry name" value="Ribosomal_mL54"/>
</dbReference>
<dbReference type="EMBL" id="CP017558">
    <property type="protein sequence ID" value="AOW07349.1"/>
    <property type="molecule type" value="Genomic_DNA"/>
</dbReference>
<evidence type="ECO:0000256" key="4">
    <source>
        <dbReference type="ARBA" id="ARBA00023128"/>
    </source>
</evidence>
<evidence type="ECO:0000256" key="6">
    <source>
        <dbReference type="ARBA" id="ARBA00033752"/>
    </source>
</evidence>
<keyword evidence="5" id="KW-0687">Ribonucleoprotein</keyword>
<dbReference type="AlphaFoldDB" id="A0A1H6PZ86"/>
<evidence type="ECO:0000313" key="9">
    <source>
        <dbReference type="EMBL" id="RDW23543.1"/>
    </source>
</evidence>
<accession>A0A1H6PZ86</accession>
<keyword evidence="4" id="KW-0496">Mitochondrion</keyword>
<evidence type="ECO:0000313" key="11">
    <source>
        <dbReference type="Proteomes" id="UP000256601"/>
    </source>
</evidence>
<dbReference type="OMA" id="REDHEYP"/>
<dbReference type="Pfam" id="PF08561">
    <property type="entry name" value="Ribosomal_L37"/>
    <property type="match status" value="1"/>
</dbReference>
<reference evidence="8 10" key="1">
    <citation type="journal article" date="2016" name="PLoS ONE">
        <title>Sequence Assembly of Yarrowia lipolytica Strain W29/CLIB89 Shows Transposable Element Diversity.</title>
        <authorList>
            <person name="Magnan C."/>
            <person name="Yu J."/>
            <person name="Chang I."/>
            <person name="Jahn E."/>
            <person name="Kanomata Y."/>
            <person name="Wu J."/>
            <person name="Zeller M."/>
            <person name="Oakes M."/>
            <person name="Baldi P."/>
            <person name="Sandmeyer S."/>
        </authorList>
    </citation>
    <scope>NUCLEOTIDE SEQUENCE [LARGE SCALE GENOMIC DNA]</scope>
    <source>
        <strain evidence="8">CLIB89</strain>
        <strain evidence="10">CLIB89(W29)</strain>
    </source>
</reference>
<dbReference type="eggNOG" id="KOG3435">
    <property type="taxonomic scope" value="Eukaryota"/>
</dbReference>
<evidence type="ECO:0000256" key="3">
    <source>
        <dbReference type="ARBA" id="ARBA00022980"/>
    </source>
</evidence>
<reference evidence="9 11" key="2">
    <citation type="submission" date="2018-07" db="EMBL/GenBank/DDBJ databases">
        <title>Draft Genome Assemblies for Five Robust Yarrowia lipolytica Strains Exhibiting High Lipid Production and Pentose Sugar Utilization and Sugar Alcohol Secretion from Undetoxified Lignocellulosic Biomass Hydrolysates.</title>
        <authorList>
            <consortium name="DOE Joint Genome Institute"/>
            <person name="Walker C."/>
            <person name="Ryu S."/>
            <person name="Na H."/>
            <person name="Zane M."/>
            <person name="LaButti K."/>
            <person name="Lipzen A."/>
            <person name="Haridas S."/>
            <person name="Barry K."/>
            <person name="Grigoriev I.V."/>
            <person name="Quarterman J."/>
            <person name="Slininger P."/>
            <person name="Dien B."/>
            <person name="Trinh C.T."/>
        </authorList>
    </citation>
    <scope>NUCLEOTIDE SEQUENCE [LARGE SCALE GENOMIC DNA]</scope>
    <source>
        <strain evidence="9 11">YB392</strain>
    </source>
</reference>
<evidence type="ECO:0000256" key="1">
    <source>
        <dbReference type="ARBA" id="ARBA00004173"/>
    </source>
</evidence>
<name>A0A1H6PZ86_YARLL</name>
<gene>
    <name evidence="9" type="ORF">B0I71DRAFT_135810</name>
    <name evidence="8" type="ORF">YALI1_F24126g</name>
</gene>
<evidence type="ECO:0000256" key="7">
    <source>
        <dbReference type="ARBA" id="ARBA00035179"/>
    </source>
</evidence>
<dbReference type="OrthoDB" id="10252718at2759"/>
<proteinExistence type="inferred from homology"/>
<dbReference type="GO" id="GO:0005762">
    <property type="term" value="C:mitochondrial large ribosomal subunit"/>
    <property type="evidence" value="ECO:0007669"/>
    <property type="project" value="EnsemblFungi"/>
</dbReference>
<keyword evidence="2" id="KW-0809">Transit peptide</keyword>